<proteinExistence type="predicted"/>
<reference evidence="1" key="1">
    <citation type="journal article" date="2021" name="Proc. Natl. Acad. Sci. U.S.A.">
        <title>A Catalog of Tens of Thousands of Viruses from Human Metagenomes Reveals Hidden Associations with Chronic Diseases.</title>
        <authorList>
            <person name="Tisza M.J."/>
            <person name="Buck C.B."/>
        </authorList>
    </citation>
    <scope>NUCLEOTIDE SEQUENCE</scope>
    <source>
        <strain evidence="1">CtXXl13</strain>
    </source>
</reference>
<dbReference type="EMBL" id="BK032836">
    <property type="protein sequence ID" value="DAF63258.1"/>
    <property type="molecule type" value="Genomic_DNA"/>
</dbReference>
<name>A0A8S5TKE2_9CAUD</name>
<organism evidence="1">
    <name type="scientific">Myoviridae sp. ctXXl13</name>
    <dbReference type="NCBI Taxonomy" id="2827691"/>
    <lineage>
        <taxon>Viruses</taxon>
        <taxon>Duplodnaviria</taxon>
        <taxon>Heunggongvirae</taxon>
        <taxon>Uroviricota</taxon>
        <taxon>Caudoviricetes</taxon>
    </lineage>
</organism>
<evidence type="ECO:0000313" key="1">
    <source>
        <dbReference type="EMBL" id="DAF63258.1"/>
    </source>
</evidence>
<accession>A0A8S5TKE2</accession>
<protein>
    <submittedName>
        <fullName evidence="1">Uncharacterized protein</fullName>
    </submittedName>
</protein>
<sequence>MIEKRRVNPLQGMYFNYEEIIKGTEIKYMYLAIKDETLESRKEVDGYTDAYYKKDEFENYSYDKEEYNQIGITDNSVIRGYIQDKRTVPPNIQELLLEKKRESIINSYIEYNDYYRMLNGLPNINDRDVIVLDSETCTKYNISPTTRVHDIRKIYGDNILNQLEEEGVFDKLFSDNPDKKYIRFIGKRRVDILTVRRAKNFELIYLSNDIPTEIRDRFTVIYNQCRDYVMDRLYIYEYTKIIDYYDRFMAMCIMVMTLQQLTVKIVQKTIDREFLDLYQVQCLYETYDIPFYRLIDNKTQKDICKNINNLIRNKGTNKVIVDIAKLLGFTNINIYKYFLFKEHKLDIDGNPIFKKKTVFNQNTGKEEEVYDVKAMYDIYFQKIEVGNYDFYEALDERSNKVHYDSIVTGDKYWIEDSQLINNLYNEDYNYKESKYLGLALSYRLTDIMYEFILMMRLFFSNKDEVNKIKIRVPMVNPGAEYGLFDIAVFLCALLSKKFDIKGEVVSRASQVLAVLKELEYEPSMHDGLNDSYGFNFDFFKSTVFNTKKDELYKVLTEKERLEFESYIGLLTITGTSNKEKITALNKIYTNIKNLSEFLLNMLSEVNHIEDYYVIRDFYQTCFYVKETAKYFSVDNSPNVAPTFIDYLHGANYELYDFVRKVDKVNIYTDIENVIAVLDELIPDIDKMYVINNSTAKIQDILIDFIRFFKSYTTDMVGLNITYTIDFKLDNLFRLFNEFHMIHKKLQYEEDLNISYSDSLHKTISTYHISNSIAFVDTVYKIDN</sequence>